<dbReference type="EMBL" id="AAWL01000035">
    <property type="protein sequence ID" value="EAX46394.1"/>
    <property type="molecule type" value="Genomic_DNA"/>
</dbReference>
<proteinExistence type="predicted"/>
<accession>A1HU86</accession>
<evidence type="ECO:0000259" key="1">
    <source>
        <dbReference type="Pfam" id="PF00899"/>
    </source>
</evidence>
<evidence type="ECO:0000313" key="2">
    <source>
        <dbReference type="EMBL" id="EAX46394.1"/>
    </source>
</evidence>
<dbReference type="GO" id="GO:0008641">
    <property type="term" value="F:ubiquitin-like modifier activating enzyme activity"/>
    <property type="evidence" value="ECO:0007669"/>
    <property type="project" value="InterPro"/>
</dbReference>
<gene>
    <name evidence="2" type="ORF">TcarDRAFT_0030</name>
</gene>
<name>A1HU86_9FIRM</name>
<reference evidence="2 3" key="2">
    <citation type="submission" date="2007-01" db="EMBL/GenBank/DDBJ databases">
        <title>Sequencing of the draft genome and assembly of Thermosinus carboxydivorans Nor1.</title>
        <authorList>
            <consortium name="US DOE Joint Genome Institute (JGI-PGF)"/>
            <person name="Copeland A."/>
            <person name="Lucas S."/>
            <person name="Lapidus A."/>
            <person name="Barry K."/>
            <person name="Glavina del Rio T."/>
            <person name="Dalin E."/>
            <person name="Tice H."/>
            <person name="Bruce D."/>
            <person name="Pitluck S."/>
            <person name="Richardson P."/>
        </authorList>
    </citation>
    <scope>NUCLEOTIDE SEQUENCE [LARGE SCALE GENOMIC DNA]</scope>
    <source>
        <strain evidence="2 3">Nor1</strain>
    </source>
</reference>
<feature type="domain" description="THIF-type NAD/FAD binding fold" evidence="1">
    <location>
        <begin position="12"/>
        <end position="37"/>
    </location>
</feature>
<comment type="caution">
    <text evidence="2">The sequence shown here is derived from an EMBL/GenBank/DDBJ whole genome shotgun (WGS) entry which is preliminary data.</text>
</comment>
<dbReference type="InterPro" id="IPR000594">
    <property type="entry name" value="ThiF_NAD_FAD-bd"/>
</dbReference>
<sequence>MPQALSPFSASGGVGSYAVEALARSGIGHLVLIDHDKGKHNEY</sequence>
<evidence type="ECO:0000313" key="3">
    <source>
        <dbReference type="Proteomes" id="UP000005139"/>
    </source>
</evidence>
<dbReference type="Gene3D" id="3.40.50.720">
    <property type="entry name" value="NAD(P)-binding Rossmann-like Domain"/>
    <property type="match status" value="1"/>
</dbReference>
<dbReference type="Pfam" id="PF00899">
    <property type="entry name" value="ThiF"/>
    <property type="match status" value="1"/>
</dbReference>
<dbReference type="Proteomes" id="UP000005139">
    <property type="component" value="Unassembled WGS sequence"/>
</dbReference>
<protein>
    <recommendedName>
        <fullName evidence="1">THIF-type NAD/FAD binding fold domain-containing protein</fullName>
    </recommendedName>
</protein>
<organism evidence="2 3">
    <name type="scientific">Thermosinus carboxydivorans Nor1</name>
    <dbReference type="NCBI Taxonomy" id="401526"/>
    <lineage>
        <taxon>Bacteria</taxon>
        <taxon>Bacillati</taxon>
        <taxon>Bacillota</taxon>
        <taxon>Negativicutes</taxon>
        <taxon>Selenomonadales</taxon>
        <taxon>Sporomusaceae</taxon>
        <taxon>Thermosinus</taxon>
    </lineage>
</organism>
<dbReference type="AlphaFoldDB" id="A1HU86"/>
<reference evidence="2 3" key="1">
    <citation type="submission" date="2007-01" db="EMBL/GenBank/DDBJ databases">
        <title>Annotation of the draft genome assembly of Thermosinus carboxydivorans Nor1.</title>
        <authorList>
            <consortium name="US DOE Joint Genome Institute (JGI-ORNL)"/>
            <person name="Larimer F."/>
            <person name="Land M."/>
            <person name="Hauser L."/>
        </authorList>
    </citation>
    <scope>NUCLEOTIDE SEQUENCE [LARGE SCALE GENOMIC DNA]</scope>
    <source>
        <strain evidence="2 3">Nor1</strain>
    </source>
</reference>
<dbReference type="InterPro" id="IPR035985">
    <property type="entry name" value="Ubiquitin-activating_enz"/>
</dbReference>
<dbReference type="SUPFAM" id="SSF69572">
    <property type="entry name" value="Activating enzymes of the ubiquitin-like proteins"/>
    <property type="match status" value="1"/>
</dbReference>
<keyword evidence="3" id="KW-1185">Reference proteome</keyword>